<dbReference type="Proteomes" id="UP000195402">
    <property type="component" value="Unassembled WGS sequence"/>
</dbReference>
<dbReference type="PROSITE" id="PS50004">
    <property type="entry name" value="C2"/>
    <property type="match status" value="1"/>
</dbReference>
<dbReference type="OrthoDB" id="73919at2759"/>
<dbReference type="InterPro" id="IPR000008">
    <property type="entry name" value="C2_dom"/>
</dbReference>
<proteinExistence type="inferred from homology"/>
<gene>
    <name evidence="13" type="ORF">BVC80_9071g39</name>
</gene>
<evidence type="ECO:0000313" key="13">
    <source>
        <dbReference type="EMBL" id="OVA01716.1"/>
    </source>
</evidence>
<evidence type="ECO:0000256" key="1">
    <source>
        <dbReference type="ARBA" id="ARBA00004123"/>
    </source>
</evidence>
<evidence type="ECO:0000256" key="3">
    <source>
        <dbReference type="ARBA" id="ARBA00022468"/>
    </source>
</evidence>
<name>A0A200PU55_MACCD</name>
<dbReference type="PANTHER" id="PTHR45933">
    <property type="entry name" value="PROTEIN C2-DOMAIN ABA-RELATED 4"/>
    <property type="match status" value="1"/>
</dbReference>
<keyword evidence="3" id="KW-0343">GTPase activation</keyword>
<dbReference type="GO" id="GO:0005886">
    <property type="term" value="C:plasma membrane"/>
    <property type="evidence" value="ECO:0007669"/>
    <property type="project" value="UniProtKB-SubCell"/>
</dbReference>
<comment type="similarity">
    <text evidence="11">Belongs to the plant CAR protein family.</text>
</comment>
<keyword evidence="14" id="KW-1185">Reference proteome</keyword>
<evidence type="ECO:0000256" key="9">
    <source>
        <dbReference type="ARBA" id="ARBA00023136"/>
    </source>
</evidence>
<dbReference type="CDD" id="cd04038">
    <property type="entry name" value="C2_ArfGAP"/>
    <property type="match status" value="1"/>
</dbReference>
<dbReference type="GO" id="GO:0009738">
    <property type="term" value="P:abscisic acid-activated signaling pathway"/>
    <property type="evidence" value="ECO:0007669"/>
    <property type="project" value="UniProtKB-KW"/>
</dbReference>
<evidence type="ECO:0000256" key="8">
    <source>
        <dbReference type="ARBA" id="ARBA00023121"/>
    </source>
</evidence>
<dbReference type="AlphaFoldDB" id="A0A200PU55"/>
<evidence type="ECO:0000256" key="5">
    <source>
        <dbReference type="ARBA" id="ARBA00022682"/>
    </source>
</evidence>
<feature type="domain" description="C2" evidence="12">
    <location>
        <begin position="1"/>
        <end position="103"/>
    </location>
</feature>
<protein>
    <submittedName>
        <fullName evidence="13">C2 calcium-dependent membrane targeting</fullName>
    </submittedName>
</protein>
<dbReference type="GO" id="GO:0008289">
    <property type="term" value="F:lipid binding"/>
    <property type="evidence" value="ECO:0007669"/>
    <property type="project" value="UniProtKB-KW"/>
</dbReference>
<comment type="subcellular location">
    <subcellularLocation>
        <location evidence="2">Cell membrane</location>
    </subcellularLocation>
    <subcellularLocation>
        <location evidence="1">Nucleus</location>
    </subcellularLocation>
</comment>
<dbReference type="InParanoid" id="A0A200PU55"/>
<dbReference type="SMART" id="SM00239">
    <property type="entry name" value="C2"/>
    <property type="match status" value="1"/>
</dbReference>
<dbReference type="SUPFAM" id="SSF49562">
    <property type="entry name" value="C2 domain (Calcium/lipid-binding domain, CaLB)"/>
    <property type="match status" value="1"/>
</dbReference>
<accession>A0A200PU55</accession>
<keyword evidence="10" id="KW-0539">Nucleus</keyword>
<organism evidence="13 14">
    <name type="scientific">Macleaya cordata</name>
    <name type="common">Five-seeded plume-poppy</name>
    <name type="synonym">Bocconia cordata</name>
    <dbReference type="NCBI Taxonomy" id="56857"/>
    <lineage>
        <taxon>Eukaryota</taxon>
        <taxon>Viridiplantae</taxon>
        <taxon>Streptophyta</taxon>
        <taxon>Embryophyta</taxon>
        <taxon>Tracheophyta</taxon>
        <taxon>Spermatophyta</taxon>
        <taxon>Magnoliopsida</taxon>
        <taxon>Ranunculales</taxon>
        <taxon>Papaveraceae</taxon>
        <taxon>Papaveroideae</taxon>
        <taxon>Macleaya</taxon>
    </lineage>
</organism>
<dbReference type="GO" id="GO:0005634">
    <property type="term" value="C:nucleus"/>
    <property type="evidence" value="ECO:0007669"/>
    <property type="project" value="UniProtKB-SubCell"/>
</dbReference>
<keyword evidence="9" id="KW-0472">Membrane</keyword>
<sequence length="162" mass="18475">MENQLALLRIRVIRGINLAIRDVRSSDPYVVIKMGKQKLKTHVKKKNLNPEWNEDLTLCVQDPNLPVKLIVYDKDSFTRHDKMGIAEIDIKPFLEAVMMYLQGIPCGTIIRRVTPTRQNCLSEESCILVKDGKVVQDICLGLKKVECGKVDLQLQWIGFKGV</sequence>
<dbReference type="Pfam" id="PF00168">
    <property type="entry name" value="C2"/>
    <property type="match status" value="1"/>
</dbReference>
<evidence type="ECO:0000256" key="11">
    <source>
        <dbReference type="ARBA" id="ARBA00024037"/>
    </source>
</evidence>
<evidence type="ECO:0000256" key="2">
    <source>
        <dbReference type="ARBA" id="ARBA00004236"/>
    </source>
</evidence>
<dbReference type="GO" id="GO:0046872">
    <property type="term" value="F:metal ion binding"/>
    <property type="evidence" value="ECO:0007669"/>
    <property type="project" value="UniProtKB-KW"/>
</dbReference>
<dbReference type="GO" id="GO:0005096">
    <property type="term" value="F:GTPase activator activity"/>
    <property type="evidence" value="ECO:0007669"/>
    <property type="project" value="UniProtKB-KW"/>
</dbReference>
<keyword evidence="4" id="KW-1003">Cell membrane</keyword>
<dbReference type="OMA" id="QEGMNIR"/>
<keyword evidence="8" id="KW-0446">Lipid-binding</keyword>
<dbReference type="InterPro" id="IPR044562">
    <property type="entry name" value="CAR1-11"/>
</dbReference>
<keyword evidence="7" id="KW-0106">Calcium</keyword>
<reference evidence="13 14" key="1">
    <citation type="journal article" date="2017" name="Mol. Plant">
        <title>The Genome of Medicinal Plant Macleaya cordata Provides New Insights into Benzylisoquinoline Alkaloids Metabolism.</title>
        <authorList>
            <person name="Liu X."/>
            <person name="Liu Y."/>
            <person name="Huang P."/>
            <person name="Ma Y."/>
            <person name="Qing Z."/>
            <person name="Tang Q."/>
            <person name="Cao H."/>
            <person name="Cheng P."/>
            <person name="Zheng Y."/>
            <person name="Yuan Z."/>
            <person name="Zhou Y."/>
            <person name="Liu J."/>
            <person name="Tang Z."/>
            <person name="Zhuo Y."/>
            <person name="Zhang Y."/>
            <person name="Yu L."/>
            <person name="Huang J."/>
            <person name="Yang P."/>
            <person name="Peng Q."/>
            <person name="Zhang J."/>
            <person name="Jiang W."/>
            <person name="Zhang Z."/>
            <person name="Lin K."/>
            <person name="Ro D.K."/>
            <person name="Chen X."/>
            <person name="Xiong X."/>
            <person name="Shang Y."/>
            <person name="Huang S."/>
            <person name="Zeng J."/>
        </authorList>
    </citation>
    <scope>NUCLEOTIDE SEQUENCE [LARGE SCALE GENOMIC DNA]</scope>
    <source>
        <strain evidence="14">cv. BLH2017</strain>
        <tissue evidence="13">Root</tissue>
    </source>
</reference>
<dbReference type="PANTHER" id="PTHR45933:SF5">
    <property type="entry name" value="PROTEIN C2-DOMAIN ABA-RELATED 4"/>
    <property type="match status" value="1"/>
</dbReference>
<dbReference type="InterPro" id="IPR035892">
    <property type="entry name" value="C2_domain_sf"/>
</dbReference>
<evidence type="ECO:0000256" key="6">
    <source>
        <dbReference type="ARBA" id="ARBA00022723"/>
    </source>
</evidence>
<evidence type="ECO:0000256" key="4">
    <source>
        <dbReference type="ARBA" id="ARBA00022475"/>
    </source>
</evidence>
<dbReference type="Gene3D" id="2.60.40.150">
    <property type="entry name" value="C2 domain"/>
    <property type="match status" value="1"/>
</dbReference>
<comment type="caution">
    <text evidence="13">The sequence shown here is derived from an EMBL/GenBank/DDBJ whole genome shotgun (WGS) entry which is preliminary data.</text>
</comment>
<evidence type="ECO:0000256" key="10">
    <source>
        <dbReference type="ARBA" id="ARBA00023242"/>
    </source>
</evidence>
<evidence type="ECO:0000259" key="12">
    <source>
        <dbReference type="PROSITE" id="PS50004"/>
    </source>
</evidence>
<evidence type="ECO:0000313" key="14">
    <source>
        <dbReference type="Proteomes" id="UP000195402"/>
    </source>
</evidence>
<keyword evidence="5" id="KW-0938">Abscisic acid signaling pathway</keyword>
<keyword evidence="6" id="KW-0479">Metal-binding</keyword>
<evidence type="ECO:0000256" key="7">
    <source>
        <dbReference type="ARBA" id="ARBA00022837"/>
    </source>
</evidence>
<dbReference type="EMBL" id="MVGT01004039">
    <property type="protein sequence ID" value="OVA01716.1"/>
    <property type="molecule type" value="Genomic_DNA"/>
</dbReference>